<dbReference type="PROSITE" id="PS50932">
    <property type="entry name" value="HTH_LACI_2"/>
    <property type="match status" value="1"/>
</dbReference>
<evidence type="ECO:0000313" key="6">
    <source>
        <dbReference type="Proteomes" id="UP000558997"/>
    </source>
</evidence>
<dbReference type="PANTHER" id="PTHR30146">
    <property type="entry name" value="LACI-RELATED TRANSCRIPTIONAL REPRESSOR"/>
    <property type="match status" value="1"/>
</dbReference>
<dbReference type="Proteomes" id="UP000558997">
    <property type="component" value="Unassembled WGS sequence"/>
</dbReference>
<dbReference type="SUPFAM" id="SSF47413">
    <property type="entry name" value="lambda repressor-like DNA-binding domains"/>
    <property type="match status" value="1"/>
</dbReference>
<sequence length="376" mass="40168">MAMNRETVCMAKMGPPSATIRDVARLSGVSIATVTRTFQGSPKVRPETRERVLAAAAQLGYQPDAVAQALVTGSTNTVGVLVPSIRVPYWSEVTHGIEQLAGTHGYSVVVASSGGDPDQERRMLDLLLGKRLDGVIVGGAAGNAESWSVPNRRTPLVLLEWDETPRWDLLDSFSTGAITSRTVTQMTDQRVPGPWAANVVYDDVAGGRLVARHLHQLGHREVAFVAGPPVRTCLLRLLGFRQAFQESGVDAGVVVAADDSFDAARTAVREYLAGATRPTALACYSDMLAIGAIKAARDLGLNVPGDVSVVGYDDIEFAEYVDPPLTTLRNPKQQLGELAFDLVLAARSAEPRGERHTLAGCLIERSSTSEPTRAEG</sequence>
<dbReference type="InterPro" id="IPR046335">
    <property type="entry name" value="LacI/GalR-like_sensor"/>
</dbReference>
<dbReference type="CDD" id="cd06267">
    <property type="entry name" value="PBP1_LacI_sugar_binding-like"/>
    <property type="match status" value="1"/>
</dbReference>
<evidence type="ECO:0000256" key="3">
    <source>
        <dbReference type="ARBA" id="ARBA00023163"/>
    </source>
</evidence>
<dbReference type="InterPro" id="IPR000843">
    <property type="entry name" value="HTH_LacI"/>
</dbReference>
<dbReference type="InterPro" id="IPR028082">
    <property type="entry name" value="Peripla_BP_I"/>
</dbReference>
<proteinExistence type="predicted"/>
<evidence type="ECO:0000259" key="4">
    <source>
        <dbReference type="PROSITE" id="PS50932"/>
    </source>
</evidence>
<dbReference type="Gene3D" id="3.40.50.2300">
    <property type="match status" value="3"/>
</dbReference>
<protein>
    <submittedName>
        <fullName evidence="5">LacI family transcriptional regulator</fullName>
    </submittedName>
</protein>
<evidence type="ECO:0000256" key="2">
    <source>
        <dbReference type="ARBA" id="ARBA00023125"/>
    </source>
</evidence>
<keyword evidence="2" id="KW-0238">DNA-binding</keyword>
<name>A0A841DXJ0_9ACTN</name>
<dbReference type="CDD" id="cd01392">
    <property type="entry name" value="HTH_LacI"/>
    <property type="match status" value="1"/>
</dbReference>
<feature type="domain" description="HTH lacI-type" evidence="4">
    <location>
        <begin position="18"/>
        <end position="72"/>
    </location>
</feature>
<dbReference type="SUPFAM" id="SSF53822">
    <property type="entry name" value="Periplasmic binding protein-like I"/>
    <property type="match status" value="1"/>
</dbReference>
<keyword evidence="3" id="KW-0804">Transcription</keyword>
<keyword evidence="6" id="KW-1185">Reference proteome</keyword>
<dbReference type="AlphaFoldDB" id="A0A841DXJ0"/>
<keyword evidence="1" id="KW-0805">Transcription regulation</keyword>
<dbReference type="Pfam" id="PF00356">
    <property type="entry name" value="LacI"/>
    <property type="match status" value="1"/>
</dbReference>
<gene>
    <name evidence="5" type="ORF">HDA44_003289</name>
</gene>
<evidence type="ECO:0000313" key="5">
    <source>
        <dbReference type="EMBL" id="MBB5979948.1"/>
    </source>
</evidence>
<dbReference type="Pfam" id="PF13377">
    <property type="entry name" value="Peripla_BP_3"/>
    <property type="match status" value="1"/>
</dbReference>
<dbReference type="InterPro" id="IPR010982">
    <property type="entry name" value="Lambda_DNA-bd_dom_sf"/>
</dbReference>
<dbReference type="SMART" id="SM00354">
    <property type="entry name" value="HTH_LACI"/>
    <property type="match status" value="1"/>
</dbReference>
<dbReference type="GO" id="GO:0003700">
    <property type="term" value="F:DNA-binding transcription factor activity"/>
    <property type="evidence" value="ECO:0007669"/>
    <property type="project" value="TreeGrafter"/>
</dbReference>
<dbReference type="RefSeq" id="WP_184835296.1">
    <property type="nucleotide sequence ID" value="NZ_BAAAVN010000006.1"/>
</dbReference>
<dbReference type="GO" id="GO:0000976">
    <property type="term" value="F:transcription cis-regulatory region binding"/>
    <property type="evidence" value="ECO:0007669"/>
    <property type="project" value="TreeGrafter"/>
</dbReference>
<dbReference type="Gene3D" id="1.10.260.40">
    <property type="entry name" value="lambda repressor-like DNA-binding domains"/>
    <property type="match status" value="1"/>
</dbReference>
<reference evidence="5 6" key="1">
    <citation type="submission" date="2020-08" db="EMBL/GenBank/DDBJ databases">
        <title>Sequencing the genomes of 1000 actinobacteria strains.</title>
        <authorList>
            <person name="Klenk H.-P."/>
        </authorList>
    </citation>
    <scope>NUCLEOTIDE SEQUENCE [LARGE SCALE GENOMIC DNA]</scope>
    <source>
        <strain evidence="5 6">DSM 17294</strain>
    </source>
</reference>
<accession>A0A841DXJ0</accession>
<dbReference type="EMBL" id="JACHNF010000001">
    <property type="protein sequence ID" value="MBB5979948.1"/>
    <property type="molecule type" value="Genomic_DNA"/>
</dbReference>
<evidence type="ECO:0000256" key="1">
    <source>
        <dbReference type="ARBA" id="ARBA00023015"/>
    </source>
</evidence>
<comment type="caution">
    <text evidence="5">The sequence shown here is derived from an EMBL/GenBank/DDBJ whole genome shotgun (WGS) entry which is preliminary data.</text>
</comment>
<dbReference type="PANTHER" id="PTHR30146:SF138">
    <property type="entry name" value="TRANSCRIPTIONAL REGULATORY PROTEIN"/>
    <property type="match status" value="1"/>
</dbReference>
<organism evidence="5 6">
    <name type="scientific">Kribbella solani</name>
    <dbReference type="NCBI Taxonomy" id="236067"/>
    <lineage>
        <taxon>Bacteria</taxon>
        <taxon>Bacillati</taxon>
        <taxon>Actinomycetota</taxon>
        <taxon>Actinomycetes</taxon>
        <taxon>Propionibacteriales</taxon>
        <taxon>Kribbellaceae</taxon>
        <taxon>Kribbella</taxon>
    </lineage>
</organism>